<dbReference type="AlphaFoldDB" id="A0A553ZV12"/>
<feature type="transmembrane region" description="Helical" evidence="13">
    <location>
        <begin position="133"/>
        <end position="154"/>
    </location>
</feature>
<comment type="similarity">
    <text evidence="3">Belongs to the multi antimicrobial extrusion (MATE) (TC 2.A.66.1) family.</text>
</comment>
<reference evidence="14 15" key="1">
    <citation type="submission" date="2019-07" db="EMBL/GenBank/DDBJ databases">
        <authorList>
            <person name="Park Y.J."/>
            <person name="Jeong S.E."/>
            <person name="Jung H.S."/>
        </authorList>
    </citation>
    <scope>NUCLEOTIDE SEQUENCE [LARGE SCALE GENOMIC DNA]</scope>
    <source>
        <strain evidence="15">P16(2019)</strain>
    </source>
</reference>
<accession>A0A553ZV12</accession>
<keyword evidence="6" id="KW-0050">Antiport</keyword>
<dbReference type="GO" id="GO:0015297">
    <property type="term" value="F:antiporter activity"/>
    <property type="evidence" value="ECO:0007669"/>
    <property type="project" value="UniProtKB-KW"/>
</dbReference>
<evidence type="ECO:0000256" key="10">
    <source>
        <dbReference type="ARBA" id="ARBA00023065"/>
    </source>
</evidence>
<feature type="transmembrane region" description="Helical" evidence="13">
    <location>
        <begin position="318"/>
        <end position="340"/>
    </location>
</feature>
<organism evidence="14 15">
    <name type="scientific">Alkalicoccobacillus porphyridii</name>
    <dbReference type="NCBI Taxonomy" id="2597270"/>
    <lineage>
        <taxon>Bacteria</taxon>
        <taxon>Bacillati</taxon>
        <taxon>Bacillota</taxon>
        <taxon>Bacilli</taxon>
        <taxon>Bacillales</taxon>
        <taxon>Bacillaceae</taxon>
        <taxon>Alkalicoccobacillus</taxon>
    </lineage>
</organism>
<feature type="transmembrane region" description="Helical" evidence="13">
    <location>
        <begin position="242"/>
        <end position="266"/>
    </location>
</feature>
<dbReference type="GO" id="GO:0006811">
    <property type="term" value="P:monoatomic ion transport"/>
    <property type="evidence" value="ECO:0007669"/>
    <property type="project" value="UniProtKB-KW"/>
</dbReference>
<evidence type="ECO:0000256" key="12">
    <source>
        <dbReference type="ARBA" id="ARBA00031636"/>
    </source>
</evidence>
<protein>
    <recommendedName>
        <fullName evidence="4">Probable multidrug resistance protein NorM</fullName>
    </recommendedName>
    <alternativeName>
        <fullName evidence="12">Multidrug-efflux transporter</fullName>
    </alternativeName>
</protein>
<proteinExistence type="inferred from homology"/>
<evidence type="ECO:0000313" key="15">
    <source>
        <dbReference type="Proteomes" id="UP000318521"/>
    </source>
</evidence>
<feature type="transmembrane region" description="Helical" evidence="13">
    <location>
        <begin position="12"/>
        <end position="31"/>
    </location>
</feature>
<comment type="subcellular location">
    <subcellularLocation>
        <location evidence="2">Cell membrane</location>
        <topology evidence="2">Multi-pass membrane protein</topology>
    </subcellularLocation>
</comment>
<dbReference type="PIRSF" id="PIRSF006603">
    <property type="entry name" value="DinF"/>
    <property type="match status" value="1"/>
</dbReference>
<dbReference type="CDD" id="cd13131">
    <property type="entry name" value="MATE_NorM_like"/>
    <property type="match status" value="1"/>
</dbReference>
<dbReference type="NCBIfam" id="TIGR00797">
    <property type="entry name" value="matE"/>
    <property type="match status" value="1"/>
</dbReference>
<dbReference type="InterPro" id="IPR002528">
    <property type="entry name" value="MATE_fam"/>
</dbReference>
<dbReference type="GO" id="GO:0042910">
    <property type="term" value="F:xenobiotic transmembrane transporter activity"/>
    <property type="evidence" value="ECO:0007669"/>
    <property type="project" value="InterPro"/>
</dbReference>
<keyword evidence="8 13" id="KW-0812">Transmembrane</keyword>
<evidence type="ECO:0000256" key="3">
    <source>
        <dbReference type="ARBA" id="ARBA00010199"/>
    </source>
</evidence>
<keyword evidence="9 13" id="KW-1133">Transmembrane helix</keyword>
<keyword evidence="10" id="KW-0406">Ion transport</keyword>
<evidence type="ECO:0000256" key="6">
    <source>
        <dbReference type="ARBA" id="ARBA00022449"/>
    </source>
</evidence>
<feature type="transmembrane region" description="Helical" evidence="13">
    <location>
        <begin position="352"/>
        <end position="370"/>
    </location>
</feature>
<feature type="transmembrane region" description="Helical" evidence="13">
    <location>
        <begin position="91"/>
        <end position="113"/>
    </location>
</feature>
<gene>
    <name evidence="14" type="ORF">FN960_16625</name>
</gene>
<dbReference type="GO" id="GO:0005886">
    <property type="term" value="C:plasma membrane"/>
    <property type="evidence" value="ECO:0007669"/>
    <property type="project" value="UniProtKB-SubCell"/>
</dbReference>
<evidence type="ECO:0000313" key="14">
    <source>
        <dbReference type="EMBL" id="TSB45324.1"/>
    </source>
</evidence>
<comment type="function">
    <text evidence="1">Multidrug efflux pump.</text>
</comment>
<evidence type="ECO:0000256" key="8">
    <source>
        <dbReference type="ARBA" id="ARBA00022692"/>
    </source>
</evidence>
<dbReference type="PANTHER" id="PTHR43298:SF2">
    <property type="entry name" value="FMN_FAD EXPORTER YEEO-RELATED"/>
    <property type="match status" value="1"/>
</dbReference>
<dbReference type="OrthoDB" id="9780160at2"/>
<evidence type="ECO:0000256" key="4">
    <source>
        <dbReference type="ARBA" id="ARBA00020268"/>
    </source>
</evidence>
<dbReference type="InterPro" id="IPR048279">
    <property type="entry name" value="MdtK-like"/>
</dbReference>
<keyword evidence="15" id="KW-1185">Reference proteome</keyword>
<evidence type="ECO:0000256" key="7">
    <source>
        <dbReference type="ARBA" id="ARBA00022475"/>
    </source>
</evidence>
<dbReference type="Proteomes" id="UP000318521">
    <property type="component" value="Unassembled WGS sequence"/>
</dbReference>
<keyword evidence="5" id="KW-0813">Transport</keyword>
<dbReference type="RefSeq" id="WP_143849986.1">
    <property type="nucleotide sequence ID" value="NZ_VLXZ01000012.1"/>
</dbReference>
<comment type="caution">
    <text evidence="14">The sequence shown here is derived from an EMBL/GenBank/DDBJ whole genome shotgun (WGS) entry which is preliminary data.</text>
</comment>
<feature type="transmembrane region" description="Helical" evidence="13">
    <location>
        <begin position="286"/>
        <end position="306"/>
    </location>
</feature>
<dbReference type="Pfam" id="PF01554">
    <property type="entry name" value="MatE"/>
    <property type="match status" value="2"/>
</dbReference>
<sequence length="452" mass="49897">MYPTHSLLEKIKLYSIILWPILVTQISYHAMNVIDTMMSGRAGTTDLAGVAVGSSLWAPILTGFNGILMAVTPIIGHLLGKGEKQEISRSVLQALYLSVVLAVVVYVAGVLFLPSILSLMQLEAEVAYIAKHYLIGLSIGLVPLFASNVLRFFFDAQGYTRITMVILLITLPISAFLNYLLIFGSFGFPRLGGIGAGYATGLTYWIIFGLSLLMTKRIPSIRAYRLFSHWIRPSLSAWKAQLALGLPMGLSIFFEASIFSFVTLLVSRMFTTDIIAAHQAALNFSSLLFMIPLSMSMALTIVVAYEMGAGRVKDAKQYSWMGIALSMLIITIASVFLYFLREPVAYLYTDHPDVVALAMSFFLFAIFYQLSDAAQATLQGVLRGYKDATVPFVIALISYWGIGIPSGYWLATQTNLGPFGFWIGIIIGLTSAAIGFWIRLYYINRRFSSLRS</sequence>
<keyword evidence="11 13" id="KW-0472">Membrane</keyword>
<dbReference type="InterPro" id="IPR050222">
    <property type="entry name" value="MATE_MdtK"/>
</dbReference>
<evidence type="ECO:0000256" key="11">
    <source>
        <dbReference type="ARBA" id="ARBA00023136"/>
    </source>
</evidence>
<evidence type="ECO:0000256" key="13">
    <source>
        <dbReference type="SAM" id="Phobius"/>
    </source>
</evidence>
<feature type="transmembrane region" description="Helical" evidence="13">
    <location>
        <begin position="421"/>
        <end position="442"/>
    </location>
</feature>
<evidence type="ECO:0000256" key="9">
    <source>
        <dbReference type="ARBA" id="ARBA00022989"/>
    </source>
</evidence>
<name>A0A553ZV12_9BACI</name>
<keyword evidence="7" id="KW-1003">Cell membrane</keyword>
<feature type="transmembrane region" description="Helical" evidence="13">
    <location>
        <begin position="390"/>
        <end position="409"/>
    </location>
</feature>
<dbReference type="EMBL" id="VLXZ01000012">
    <property type="protein sequence ID" value="TSB45324.1"/>
    <property type="molecule type" value="Genomic_DNA"/>
</dbReference>
<evidence type="ECO:0000256" key="1">
    <source>
        <dbReference type="ARBA" id="ARBA00003408"/>
    </source>
</evidence>
<dbReference type="PANTHER" id="PTHR43298">
    <property type="entry name" value="MULTIDRUG RESISTANCE PROTEIN NORM-RELATED"/>
    <property type="match status" value="1"/>
</dbReference>
<feature type="transmembrane region" description="Helical" evidence="13">
    <location>
        <begin position="194"/>
        <end position="215"/>
    </location>
</feature>
<evidence type="ECO:0000256" key="5">
    <source>
        <dbReference type="ARBA" id="ARBA00022448"/>
    </source>
</evidence>
<evidence type="ECO:0000256" key="2">
    <source>
        <dbReference type="ARBA" id="ARBA00004651"/>
    </source>
</evidence>
<feature type="transmembrane region" description="Helical" evidence="13">
    <location>
        <begin position="166"/>
        <end position="188"/>
    </location>
</feature>
<feature type="transmembrane region" description="Helical" evidence="13">
    <location>
        <begin position="56"/>
        <end position="79"/>
    </location>
</feature>